<dbReference type="EMBL" id="OU015567">
    <property type="protein sequence ID" value="CAG5113425.1"/>
    <property type="molecule type" value="Genomic_DNA"/>
</dbReference>
<dbReference type="Proteomes" id="UP001158576">
    <property type="component" value="Chromosome 2"/>
</dbReference>
<reference evidence="1 2" key="1">
    <citation type="submission" date="2021-04" db="EMBL/GenBank/DDBJ databases">
        <authorList>
            <person name="Bliznina A."/>
        </authorList>
    </citation>
    <scope>NUCLEOTIDE SEQUENCE [LARGE SCALE GENOMIC DNA]</scope>
</reference>
<protein>
    <submittedName>
        <fullName evidence="1">Oidioi.mRNA.OKI2018_I69.chr2.g7536.t1.cds</fullName>
    </submittedName>
</protein>
<name>A0ABN7TB89_OIKDI</name>
<keyword evidence="2" id="KW-1185">Reference proteome</keyword>
<evidence type="ECO:0000313" key="2">
    <source>
        <dbReference type="Proteomes" id="UP001158576"/>
    </source>
</evidence>
<evidence type="ECO:0000313" key="1">
    <source>
        <dbReference type="EMBL" id="CAG5113425.1"/>
    </source>
</evidence>
<gene>
    <name evidence="1" type="ORF">OKIOD_LOCUS16301</name>
</gene>
<sequence length="172" mass="20690">MGINQTDFDNNDNNFVKNTINTVELNILINLNFDIHRLYIINNNSTISINIIVSIIEHNKLIHITNDNRDHYHVDHNYSKLHIIIHFKNHKRGYEHNNLHFNHGTNEHHSDIINWDCINNNTRIRYYKINNNIHNKNIVDFNDKDIDDFIHPFFYIRVKSHVIDYNINNNNL</sequence>
<proteinExistence type="predicted"/>
<organism evidence="1 2">
    <name type="scientific">Oikopleura dioica</name>
    <name type="common">Tunicate</name>
    <dbReference type="NCBI Taxonomy" id="34765"/>
    <lineage>
        <taxon>Eukaryota</taxon>
        <taxon>Metazoa</taxon>
        <taxon>Chordata</taxon>
        <taxon>Tunicata</taxon>
        <taxon>Appendicularia</taxon>
        <taxon>Copelata</taxon>
        <taxon>Oikopleuridae</taxon>
        <taxon>Oikopleura</taxon>
    </lineage>
</organism>
<accession>A0ABN7TB89</accession>